<dbReference type="RefSeq" id="XP_005833528.1">
    <property type="nucleotide sequence ID" value="XM_005833471.1"/>
</dbReference>
<evidence type="ECO:0000313" key="5">
    <source>
        <dbReference type="Proteomes" id="UP000011087"/>
    </source>
</evidence>
<dbReference type="EnsemblProtists" id="EKX46548">
    <property type="protein sequence ID" value="EKX46548"/>
    <property type="gene ID" value="GUITHDRAFT_107752"/>
</dbReference>
<dbReference type="KEGG" id="gtt:GUITHDRAFT_107752"/>
<dbReference type="Proteomes" id="UP000011087">
    <property type="component" value="Unassembled WGS sequence"/>
</dbReference>
<evidence type="ECO:0000256" key="2">
    <source>
        <dbReference type="SAM" id="Phobius"/>
    </source>
</evidence>
<reference evidence="4" key="3">
    <citation type="submission" date="2015-06" db="UniProtKB">
        <authorList>
            <consortium name="EnsemblProtists"/>
        </authorList>
    </citation>
    <scope>IDENTIFICATION</scope>
</reference>
<reference evidence="3 5" key="1">
    <citation type="journal article" date="2012" name="Nature">
        <title>Algal genomes reveal evolutionary mosaicism and the fate of nucleomorphs.</title>
        <authorList>
            <consortium name="DOE Joint Genome Institute"/>
            <person name="Curtis B.A."/>
            <person name="Tanifuji G."/>
            <person name="Burki F."/>
            <person name="Gruber A."/>
            <person name="Irimia M."/>
            <person name="Maruyama S."/>
            <person name="Arias M.C."/>
            <person name="Ball S.G."/>
            <person name="Gile G.H."/>
            <person name="Hirakawa Y."/>
            <person name="Hopkins J.F."/>
            <person name="Kuo A."/>
            <person name="Rensing S.A."/>
            <person name="Schmutz J."/>
            <person name="Symeonidi A."/>
            <person name="Elias M."/>
            <person name="Eveleigh R.J."/>
            <person name="Herman E.K."/>
            <person name="Klute M.J."/>
            <person name="Nakayama T."/>
            <person name="Obornik M."/>
            <person name="Reyes-Prieto A."/>
            <person name="Armbrust E.V."/>
            <person name="Aves S.J."/>
            <person name="Beiko R.G."/>
            <person name="Coutinho P."/>
            <person name="Dacks J.B."/>
            <person name="Durnford D.G."/>
            <person name="Fast N.M."/>
            <person name="Green B.R."/>
            <person name="Grisdale C.J."/>
            <person name="Hempel F."/>
            <person name="Henrissat B."/>
            <person name="Hoppner M.P."/>
            <person name="Ishida K."/>
            <person name="Kim E."/>
            <person name="Koreny L."/>
            <person name="Kroth P.G."/>
            <person name="Liu Y."/>
            <person name="Malik S.B."/>
            <person name="Maier U.G."/>
            <person name="McRose D."/>
            <person name="Mock T."/>
            <person name="Neilson J.A."/>
            <person name="Onodera N.T."/>
            <person name="Poole A.M."/>
            <person name="Pritham E.J."/>
            <person name="Richards T.A."/>
            <person name="Rocap G."/>
            <person name="Roy S.W."/>
            <person name="Sarai C."/>
            <person name="Schaack S."/>
            <person name="Shirato S."/>
            <person name="Slamovits C.H."/>
            <person name="Spencer D.F."/>
            <person name="Suzuki S."/>
            <person name="Worden A.Z."/>
            <person name="Zauner S."/>
            <person name="Barry K."/>
            <person name="Bell C."/>
            <person name="Bharti A.K."/>
            <person name="Crow J.A."/>
            <person name="Grimwood J."/>
            <person name="Kramer R."/>
            <person name="Lindquist E."/>
            <person name="Lucas S."/>
            <person name="Salamov A."/>
            <person name="McFadden G.I."/>
            <person name="Lane C.E."/>
            <person name="Keeling P.J."/>
            <person name="Gray M.W."/>
            <person name="Grigoriev I.V."/>
            <person name="Archibald J.M."/>
        </authorList>
    </citation>
    <scope>NUCLEOTIDE SEQUENCE</scope>
    <source>
        <strain evidence="3 5">CCMP2712</strain>
    </source>
</reference>
<keyword evidence="5" id="KW-1185">Reference proteome</keyword>
<feature type="compositionally biased region" description="Polar residues" evidence="1">
    <location>
        <begin position="184"/>
        <end position="206"/>
    </location>
</feature>
<sequence length="312" mass="34534">MASEESSFSRNTRALRIALLSATSVALLAILAITFFTSPKEEAHAQELMYGGPLSFDMVHTHILNMKMRRSRLKERLKEAALKRKDRELAHEHGFTSGGAKMGSTPPLQQQMFQQPQGAPMYPGQPQMQQPMYGGYAPPQQPMYQQMPQQPMQQMPQQPMQQMPQQPMQQMPPQGYGQPPQQQVSTDSPTAHQAESETQMYQQQPPMNYEQPPEVEQPSPMYAQMPQAPAYGQQPMYPQQMAPGQAPQLAQMPPANPWGGAPMAAQGLTQSVPVDGPTESSAEDKMQQRAQAAASIQAYEAYMHGAAPAAKK</sequence>
<proteinExistence type="predicted"/>
<keyword evidence="2" id="KW-1133">Transmembrane helix</keyword>
<dbReference type="OrthoDB" id="10603002at2759"/>
<gene>
    <name evidence="3" type="ORF">GUITHDRAFT_107752</name>
</gene>
<reference evidence="5" key="2">
    <citation type="submission" date="2012-11" db="EMBL/GenBank/DDBJ databases">
        <authorList>
            <person name="Kuo A."/>
            <person name="Curtis B.A."/>
            <person name="Tanifuji G."/>
            <person name="Burki F."/>
            <person name="Gruber A."/>
            <person name="Irimia M."/>
            <person name="Maruyama S."/>
            <person name="Arias M.C."/>
            <person name="Ball S.G."/>
            <person name="Gile G.H."/>
            <person name="Hirakawa Y."/>
            <person name="Hopkins J.F."/>
            <person name="Rensing S.A."/>
            <person name="Schmutz J."/>
            <person name="Symeonidi A."/>
            <person name="Elias M."/>
            <person name="Eveleigh R.J."/>
            <person name="Herman E.K."/>
            <person name="Klute M.J."/>
            <person name="Nakayama T."/>
            <person name="Obornik M."/>
            <person name="Reyes-Prieto A."/>
            <person name="Armbrust E.V."/>
            <person name="Aves S.J."/>
            <person name="Beiko R.G."/>
            <person name="Coutinho P."/>
            <person name="Dacks J.B."/>
            <person name="Durnford D.G."/>
            <person name="Fast N.M."/>
            <person name="Green B.R."/>
            <person name="Grisdale C."/>
            <person name="Hempe F."/>
            <person name="Henrissat B."/>
            <person name="Hoppner M.P."/>
            <person name="Ishida K.-I."/>
            <person name="Kim E."/>
            <person name="Koreny L."/>
            <person name="Kroth P.G."/>
            <person name="Liu Y."/>
            <person name="Malik S.-B."/>
            <person name="Maier U.G."/>
            <person name="McRose D."/>
            <person name="Mock T."/>
            <person name="Neilson J.A."/>
            <person name="Onodera N.T."/>
            <person name="Poole A.M."/>
            <person name="Pritham E.J."/>
            <person name="Richards T.A."/>
            <person name="Rocap G."/>
            <person name="Roy S.W."/>
            <person name="Sarai C."/>
            <person name="Schaack S."/>
            <person name="Shirato S."/>
            <person name="Slamovits C.H."/>
            <person name="Spencer D.F."/>
            <person name="Suzuki S."/>
            <person name="Worden A.Z."/>
            <person name="Zauner S."/>
            <person name="Barry K."/>
            <person name="Bell C."/>
            <person name="Bharti A.K."/>
            <person name="Crow J.A."/>
            <person name="Grimwood J."/>
            <person name="Kramer R."/>
            <person name="Lindquist E."/>
            <person name="Lucas S."/>
            <person name="Salamov A."/>
            <person name="McFadden G.I."/>
            <person name="Lane C.E."/>
            <person name="Keeling P.J."/>
            <person name="Gray M.W."/>
            <person name="Grigoriev I.V."/>
            <person name="Archibald J.M."/>
        </authorList>
    </citation>
    <scope>NUCLEOTIDE SEQUENCE</scope>
    <source>
        <strain evidence="5">CCMP2712</strain>
    </source>
</reference>
<feature type="region of interest" description="Disordered" evidence="1">
    <location>
        <begin position="87"/>
        <end position="291"/>
    </location>
</feature>
<dbReference type="AlphaFoldDB" id="L1JDC9"/>
<feature type="compositionally biased region" description="Low complexity" evidence="1">
    <location>
        <begin position="106"/>
        <end position="183"/>
    </location>
</feature>
<accession>L1JDC9</accession>
<evidence type="ECO:0000256" key="1">
    <source>
        <dbReference type="SAM" id="MobiDB-lite"/>
    </source>
</evidence>
<keyword evidence="2" id="KW-0812">Transmembrane</keyword>
<organism evidence="3">
    <name type="scientific">Guillardia theta (strain CCMP2712)</name>
    <name type="common">Cryptophyte</name>
    <dbReference type="NCBI Taxonomy" id="905079"/>
    <lineage>
        <taxon>Eukaryota</taxon>
        <taxon>Cryptophyceae</taxon>
        <taxon>Pyrenomonadales</taxon>
        <taxon>Geminigeraceae</taxon>
        <taxon>Guillardia</taxon>
    </lineage>
</organism>
<name>L1JDC9_GUITC</name>
<evidence type="ECO:0000313" key="4">
    <source>
        <dbReference type="EnsemblProtists" id="EKX46548"/>
    </source>
</evidence>
<dbReference type="EMBL" id="JH992994">
    <property type="protein sequence ID" value="EKX46548.1"/>
    <property type="molecule type" value="Genomic_DNA"/>
</dbReference>
<dbReference type="STRING" id="905079.L1JDC9"/>
<dbReference type="PaxDb" id="55529-EKX46548"/>
<feature type="transmembrane region" description="Helical" evidence="2">
    <location>
        <begin position="17"/>
        <end position="36"/>
    </location>
</feature>
<evidence type="ECO:0000313" key="3">
    <source>
        <dbReference type="EMBL" id="EKX46548.1"/>
    </source>
</evidence>
<dbReference type="HOGENOM" id="CLU_892669_0_0_1"/>
<keyword evidence="2" id="KW-0472">Membrane</keyword>
<dbReference type="GeneID" id="17303084"/>
<protein>
    <submittedName>
        <fullName evidence="3 4">Uncharacterized protein</fullName>
    </submittedName>
</protein>